<dbReference type="AlphaFoldDB" id="A0A1N6QCP4"/>
<protein>
    <submittedName>
        <fullName evidence="1">Uncharacterized protein</fullName>
    </submittedName>
</protein>
<dbReference type="Proteomes" id="UP000186895">
    <property type="component" value="Unassembled WGS sequence"/>
</dbReference>
<accession>A0A1N6QCP4</accession>
<evidence type="ECO:0000313" key="1">
    <source>
        <dbReference type="EMBL" id="SIQ14285.1"/>
    </source>
</evidence>
<dbReference type="RefSeq" id="WP_076461870.1">
    <property type="nucleotide sequence ID" value="NZ_FTMN01000002.1"/>
</dbReference>
<keyword evidence="2" id="KW-1185">Reference proteome</keyword>
<proteinExistence type="predicted"/>
<reference evidence="1 2" key="1">
    <citation type="submission" date="2017-01" db="EMBL/GenBank/DDBJ databases">
        <authorList>
            <person name="Mah S.A."/>
            <person name="Swanson W.J."/>
            <person name="Moy G.W."/>
            <person name="Vacquier V.D."/>
        </authorList>
    </citation>
    <scope>NUCLEOTIDE SEQUENCE [LARGE SCALE GENOMIC DNA]</scope>
    <source>
        <strain evidence="1 2">DSM 7027</strain>
    </source>
</reference>
<gene>
    <name evidence="1" type="ORF">SAMN05421647_102416</name>
</gene>
<name>A0A1N6QCP4_9GAMM</name>
<evidence type="ECO:0000313" key="2">
    <source>
        <dbReference type="Proteomes" id="UP000186895"/>
    </source>
</evidence>
<organism evidence="1 2">
    <name type="scientific">Marinobacterium stanieri</name>
    <dbReference type="NCBI Taxonomy" id="49186"/>
    <lineage>
        <taxon>Bacteria</taxon>
        <taxon>Pseudomonadati</taxon>
        <taxon>Pseudomonadota</taxon>
        <taxon>Gammaproteobacteria</taxon>
        <taxon>Oceanospirillales</taxon>
        <taxon>Oceanospirillaceae</taxon>
        <taxon>Marinobacterium</taxon>
    </lineage>
</organism>
<sequence>MTVHADRKLELLKLIAAQPGIDAGLLMSRSATCRRASEFEAAAKGLLNDDGLVDRDGSGLTIRYYLTERGAGAAAEYGFFVAADAVPAGADQASDADEIPSTTEEVAAVFEELPVITAGAGEVVLEQESEPLTVIDSDRTSLDEALAQLSELVSESPRPVNLTDLIEFNRRGAELIRHHAPVPAALMESTANALERAYSQ</sequence>
<dbReference type="EMBL" id="FTMN01000002">
    <property type="protein sequence ID" value="SIQ14285.1"/>
    <property type="molecule type" value="Genomic_DNA"/>
</dbReference>